<name>A0A0R3M2R9_9BRAD</name>
<gene>
    <name evidence="1" type="ORF">CP49_25815</name>
</gene>
<comment type="caution">
    <text evidence="1">The sequence shown here is derived from an EMBL/GenBank/DDBJ whole genome shotgun (WGS) entry which is preliminary data.</text>
</comment>
<keyword evidence="2" id="KW-1185">Reference proteome</keyword>
<accession>A0A0R3M2R9</accession>
<organism evidence="1 2">
    <name type="scientific">Bradyrhizobium valentinum</name>
    <dbReference type="NCBI Taxonomy" id="1518501"/>
    <lineage>
        <taxon>Bacteria</taxon>
        <taxon>Pseudomonadati</taxon>
        <taxon>Pseudomonadota</taxon>
        <taxon>Alphaproteobacteria</taxon>
        <taxon>Hyphomicrobiales</taxon>
        <taxon>Nitrobacteraceae</taxon>
        <taxon>Bradyrhizobium</taxon>
    </lineage>
</organism>
<reference evidence="1 2" key="1">
    <citation type="submission" date="2014-03" db="EMBL/GenBank/DDBJ databases">
        <title>Bradyrhizobium valentinum sp. nov., isolated from effective nodules of Lupinus mariae-josephae, a lupine endemic of basic-lime soils in Eastern Spain.</title>
        <authorList>
            <person name="Duran D."/>
            <person name="Rey L."/>
            <person name="Navarro A."/>
            <person name="Busquets A."/>
            <person name="Imperial J."/>
            <person name="Ruiz-Argueso T."/>
        </authorList>
    </citation>
    <scope>NUCLEOTIDE SEQUENCE [LARGE SCALE GENOMIC DNA]</scope>
    <source>
        <strain evidence="1 2">LmjM3</strain>
    </source>
</reference>
<evidence type="ECO:0000313" key="2">
    <source>
        <dbReference type="Proteomes" id="UP000051913"/>
    </source>
</evidence>
<dbReference type="EMBL" id="LLXX01000006">
    <property type="protein sequence ID" value="KRR14532.1"/>
    <property type="molecule type" value="Genomic_DNA"/>
</dbReference>
<sequence>MWMATATRRIGGDYHIRRMNDAKFSVHYRAKAVRGGIGRKKWFDDVDTLEQAKAVCQLHYDAQLTTEAAL</sequence>
<protein>
    <recommendedName>
        <fullName evidence="3">AP2/ERF domain-containing protein</fullName>
    </recommendedName>
</protein>
<proteinExistence type="predicted"/>
<evidence type="ECO:0000313" key="1">
    <source>
        <dbReference type="EMBL" id="KRR14532.1"/>
    </source>
</evidence>
<dbReference type="Proteomes" id="UP000051913">
    <property type="component" value="Unassembled WGS sequence"/>
</dbReference>
<evidence type="ECO:0008006" key="3">
    <source>
        <dbReference type="Google" id="ProtNLM"/>
    </source>
</evidence>
<dbReference type="AlphaFoldDB" id="A0A0R3M2R9"/>